<dbReference type="Pfam" id="PF10087">
    <property type="entry name" value="DUF2325"/>
    <property type="match status" value="1"/>
</dbReference>
<dbReference type="AlphaFoldDB" id="A0A1I0BDZ3"/>
<keyword evidence="3" id="KW-1185">Reference proteome</keyword>
<dbReference type="RefSeq" id="WP_090657755.1">
    <property type="nucleotide sequence ID" value="NZ_FOIA01000010.1"/>
</dbReference>
<dbReference type="EMBL" id="FOIA01000010">
    <property type="protein sequence ID" value="SET05059.1"/>
    <property type="molecule type" value="Genomic_DNA"/>
</dbReference>
<dbReference type="InterPro" id="IPR016772">
    <property type="entry name" value="UCP020408"/>
</dbReference>
<evidence type="ECO:0000313" key="3">
    <source>
        <dbReference type="Proteomes" id="UP000199345"/>
    </source>
</evidence>
<sequence length="197" mass="22218">MMKQIKKLVYEFLSPNFASAGTATSMPVTSIRFQSSDAIFRCLKVFINQSAAPRSISMRQSEKTAHPVSCQFYVPIIKASTRLEESNNVSFADRSVLCVGGQKNLYPAYQQIIEDAGGRFLCFHGGNNASLDTLHSLLALTDLVICPIDCIRHEAFWITKRYCERFRKPCVMLDKSRITTFYNGIRMLKNIPAITNC</sequence>
<evidence type="ECO:0000313" key="2">
    <source>
        <dbReference type="EMBL" id="SET05059.1"/>
    </source>
</evidence>
<evidence type="ECO:0000256" key="1">
    <source>
        <dbReference type="ARBA" id="ARBA00007189"/>
    </source>
</evidence>
<reference evidence="3" key="1">
    <citation type="submission" date="2016-10" db="EMBL/GenBank/DDBJ databases">
        <authorList>
            <person name="Varghese N."/>
            <person name="Submissions S."/>
        </authorList>
    </citation>
    <scope>NUCLEOTIDE SEQUENCE [LARGE SCALE GENOMIC DNA]</scope>
    <source>
        <strain evidence="3">Nm71</strain>
    </source>
</reference>
<accession>A0A1I0BDZ3</accession>
<dbReference type="OrthoDB" id="5296275at2"/>
<protein>
    <recommendedName>
        <fullName evidence="4">DUF2325 domain-containing protein</fullName>
    </recommendedName>
</protein>
<name>A0A1I0BDZ3_9PROT</name>
<evidence type="ECO:0008006" key="4">
    <source>
        <dbReference type="Google" id="ProtNLM"/>
    </source>
</evidence>
<gene>
    <name evidence="2" type="ORF">SAMN05216326_11066</name>
</gene>
<proteinExistence type="inferred from homology"/>
<organism evidence="2 3">
    <name type="scientific">Nitrosomonas marina</name>
    <dbReference type="NCBI Taxonomy" id="917"/>
    <lineage>
        <taxon>Bacteria</taxon>
        <taxon>Pseudomonadati</taxon>
        <taxon>Pseudomonadota</taxon>
        <taxon>Betaproteobacteria</taxon>
        <taxon>Nitrosomonadales</taxon>
        <taxon>Nitrosomonadaceae</taxon>
        <taxon>Nitrosomonas</taxon>
    </lineage>
</organism>
<dbReference type="Proteomes" id="UP000199345">
    <property type="component" value="Unassembled WGS sequence"/>
</dbReference>
<comment type="similarity">
    <text evidence="1">Belongs to the UPF0751 family.</text>
</comment>